<name>A0ABT0PN73_9FLAO</name>
<evidence type="ECO:0008006" key="3">
    <source>
        <dbReference type="Google" id="ProtNLM"/>
    </source>
</evidence>
<comment type="caution">
    <text evidence="1">The sequence shown here is derived from an EMBL/GenBank/DDBJ whole genome shotgun (WGS) entry which is preliminary data.</text>
</comment>
<gene>
    <name evidence="1" type="ORF">M3P19_02325</name>
</gene>
<accession>A0ABT0PN73</accession>
<evidence type="ECO:0000313" key="2">
    <source>
        <dbReference type="Proteomes" id="UP001203607"/>
    </source>
</evidence>
<protein>
    <recommendedName>
        <fullName evidence="3">Toxin-antitoxin system YwqK family antitoxin</fullName>
    </recommendedName>
</protein>
<keyword evidence="2" id="KW-1185">Reference proteome</keyword>
<evidence type="ECO:0000313" key="1">
    <source>
        <dbReference type="EMBL" id="MCL6272823.1"/>
    </source>
</evidence>
<dbReference type="EMBL" id="JAMFMA010000001">
    <property type="protein sequence ID" value="MCL6272823.1"/>
    <property type="molecule type" value="Genomic_DNA"/>
</dbReference>
<proteinExistence type="predicted"/>
<sequence>MLKSSIQINFLTLMLLGLVFNSQANINSELHVFYYSTVKFVETPLSPIEGSIALSKAEAMTRNHYRFAYNQLHQLVSVSFFNGDVPRNPNHTANLFTLSHRMEFNYTSNTETITFFNTDGNAIEVLGNCAEFVYRLNDLGYRHRLYFMDKHKKRVANGWGIYEYRWDFQGDGSVIENRVDETGKQVSIRPSFEFYLLRLRFNPWGHIALMQNIDSDGNLLENSSGASQDRITTNTHGNFLEWNVLDNKHNLERGNGPNVAIGRQHFDAYGYEIELEHQDETGKTIASHYGIFRSQTEFDKYGNIEKRAFYDVNNNPTYHLNAGYHQLQIKWDKFGNQRESLSYFDSNGKAFSHALRGYHAARYAYGQNGRLIKISYHSETGILVNRKDNGRAYTIFTYNKVDGARTSQHFDKNDNQL</sequence>
<reference evidence="1 2" key="1">
    <citation type="submission" date="2022-05" db="EMBL/GenBank/DDBJ databases">
        <authorList>
            <person name="Park J.-S."/>
        </authorList>
    </citation>
    <scope>NUCLEOTIDE SEQUENCE [LARGE SCALE GENOMIC DNA]</scope>
    <source>
        <strain evidence="1 2">2012CJ35-5</strain>
    </source>
</reference>
<dbReference type="RefSeq" id="WP_249656005.1">
    <property type="nucleotide sequence ID" value="NZ_JAMFMA010000001.1"/>
</dbReference>
<dbReference type="Proteomes" id="UP001203607">
    <property type="component" value="Unassembled WGS sequence"/>
</dbReference>
<organism evidence="1 2">
    <name type="scientific">Flagellimonas spongiicola</name>
    <dbReference type="NCBI Taxonomy" id="2942208"/>
    <lineage>
        <taxon>Bacteria</taxon>
        <taxon>Pseudomonadati</taxon>
        <taxon>Bacteroidota</taxon>
        <taxon>Flavobacteriia</taxon>
        <taxon>Flavobacteriales</taxon>
        <taxon>Flavobacteriaceae</taxon>
        <taxon>Flagellimonas</taxon>
    </lineage>
</organism>